<evidence type="ECO:0000313" key="7">
    <source>
        <dbReference type="Proteomes" id="UP000547931"/>
    </source>
</evidence>
<dbReference type="Gene3D" id="1.10.3530.10">
    <property type="entry name" value="Api92-like"/>
    <property type="match status" value="1"/>
</dbReference>
<dbReference type="Proteomes" id="UP000547931">
    <property type="component" value="Unassembled WGS sequence"/>
</dbReference>
<keyword evidence="4" id="KW-0233">DNA recombination</keyword>
<gene>
    <name evidence="6" type="ORF">C5470_21970</name>
</gene>
<proteinExistence type="inferred from homology"/>
<dbReference type="SUPFAM" id="SSF160940">
    <property type="entry name" value="Api92-like"/>
    <property type="match status" value="1"/>
</dbReference>
<evidence type="ECO:0000313" key="6">
    <source>
        <dbReference type="EMBL" id="NHB98824.1"/>
    </source>
</evidence>
<dbReference type="InterPro" id="IPR009694">
    <property type="entry name" value="DUF1281"/>
</dbReference>
<dbReference type="SUPFAM" id="SSF56349">
    <property type="entry name" value="DNA breaking-rejoining enzymes"/>
    <property type="match status" value="1"/>
</dbReference>
<dbReference type="Gene3D" id="1.10.443.10">
    <property type="entry name" value="Intergrase catalytic core"/>
    <property type="match status" value="1"/>
</dbReference>
<feature type="domain" description="Tyr recombinase" evidence="5">
    <location>
        <begin position="201"/>
        <end position="386"/>
    </location>
</feature>
<sequence length="405" mass="46158">MLKWCANRLNITGQPDQLDTLQQWGLGDTTPYYGQAIHQSIKLFVAGCAGLLQPTEMTDYSLYPALVAQGTGEGSPENRAFEQWLALLKENVALDEVTSQQIDRLYQQSGLAARKWETLLPAAQETIMALFNQKSCDWFGLVDWNAERDTEMLWSHLDDRLTETVPCDLFLLIPTHLASEVNGSCGGLLKDHETTRELYFRLYGMIQPQGYDISWKRNDDSSLSGRFDTAPLGPWQNQLLHIRLGDIDLDECRIILCSEGSKNHYEHQVPVVKWLYPRLEILLERAQAAGAKPSDPLFCVNYFTAKTDRGNETDQLQTIKSFFRRLSKECGFDVGPHRFRHTLATELMKAPDRNLQMVRGLLGHRSITTTMEYIDINLDIAGRALERELMLYIDVEPERAEMLIG</sequence>
<dbReference type="Pfam" id="PF06924">
    <property type="entry name" value="DUF1281"/>
    <property type="match status" value="1"/>
</dbReference>
<dbReference type="PANTHER" id="PTHR30349:SF41">
    <property type="entry name" value="INTEGRASE_RECOMBINASE PROTEIN MJ0367-RELATED"/>
    <property type="match status" value="1"/>
</dbReference>
<keyword evidence="7" id="KW-1185">Reference proteome</keyword>
<protein>
    <recommendedName>
        <fullName evidence="5">Tyr recombinase domain-containing protein</fullName>
    </recommendedName>
</protein>
<dbReference type="InterPro" id="IPR050090">
    <property type="entry name" value="Tyrosine_recombinase_XerCD"/>
</dbReference>
<dbReference type="EMBL" id="PUJV01000095">
    <property type="protein sequence ID" value="NHB98824.1"/>
    <property type="molecule type" value="Genomic_DNA"/>
</dbReference>
<evidence type="ECO:0000256" key="4">
    <source>
        <dbReference type="ARBA" id="ARBA00023172"/>
    </source>
</evidence>
<dbReference type="PROSITE" id="PS51898">
    <property type="entry name" value="TYR_RECOMBINASE"/>
    <property type="match status" value="1"/>
</dbReference>
<comment type="similarity">
    <text evidence="1">Belongs to the 'phage' integrase family.</text>
</comment>
<evidence type="ECO:0000256" key="2">
    <source>
        <dbReference type="ARBA" id="ARBA00022908"/>
    </source>
</evidence>
<dbReference type="GO" id="GO:0003677">
    <property type="term" value="F:DNA binding"/>
    <property type="evidence" value="ECO:0007669"/>
    <property type="project" value="UniProtKB-KW"/>
</dbReference>
<dbReference type="InterPro" id="IPR002104">
    <property type="entry name" value="Integrase_catalytic"/>
</dbReference>
<name>A0A7X5TNJ6_9GAMM</name>
<dbReference type="InterPro" id="IPR013762">
    <property type="entry name" value="Integrase-like_cat_sf"/>
</dbReference>
<keyword evidence="2" id="KW-0229">DNA integration</keyword>
<dbReference type="GO" id="GO:0006310">
    <property type="term" value="P:DNA recombination"/>
    <property type="evidence" value="ECO:0007669"/>
    <property type="project" value="UniProtKB-KW"/>
</dbReference>
<reference evidence="6 7" key="1">
    <citation type="submission" date="2018-02" db="EMBL/GenBank/DDBJ databases">
        <authorList>
            <person name="Machado R.A."/>
        </authorList>
    </citation>
    <scope>NUCLEOTIDE SEQUENCE [LARGE SCALE GENOMIC DNA]</scope>
    <source>
        <strain evidence="6 7">DSM 23271</strain>
    </source>
</reference>
<comment type="caution">
    <text evidence="6">The sequence shown here is derived from an EMBL/GenBank/DDBJ whole genome shotgun (WGS) entry which is preliminary data.</text>
</comment>
<dbReference type="PANTHER" id="PTHR30349">
    <property type="entry name" value="PHAGE INTEGRASE-RELATED"/>
    <property type="match status" value="1"/>
</dbReference>
<dbReference type="InterPro" id="IPR023136">
    <property type="entry name" value="Api92-like_dom_sf"/>
</dbReference>
<evidence type="ECO:0000256" key="3">
    <source>
        <dbReference type="ARBA" id="ARBA00023125"/>
    </source>
</evidence>
<dbReference type="Gene3D" id="3.30.70.1270">
    <property type="entry name" value="Api92-like domains"/>
    <property type="match status" value="1"/>
</dbReference>
<dbReference type="AlphaFoldDB" id="A0A7X5TNJ6"/>
<organism evidence="6 7">
    <name type="scientific">Photorhabdus stackebrandtii</name>
    <dbReference type="NCBI Taxonomy" id="1123042"/>
    <lineage>
        <taxon>Bacteria</taxon>
        <taxon>Pseudomonadati</taxon>
        <taxon>Pseudomonadota</taxon>
        <taxon>Gammaproteobacteria</taxon>
        <taxon>Enterobacterales</taxon>
        <taxon>Morganellaceae</taxon>
        <taxon>Photorhabdus</taxon>
    </lineage>
</organism>
<dbReference type="CDD" id="cd00397">
    <property type="entry name" value="DNA_BRE_C"/>
    <property type="match status" value="1"/>
</dbReference>
<accession>A0A7X5TNJ6</accession>
<evidence type="ECO:0000259" key="5">
    <source>
        <dbReference type="PROSITE" id="PS51898"/>
    </source>
</evidence>
<dbReference type="InterPro" id="IPR011010">
    <property type="entry name" value="DNA_brk_join_enz"/>
</dbReference>
<dbReference type="Pfam" id="PF00589">
    <property type="entry name" value="Phage_integrase"/>
    <property type="match status" value="1"/>
</dbReference>
<keyword evidence="3" id="KW-0238">DNA-binding</keyword>
<dbReference type="GO" id="GO:0015074">
    <property type="term" value="P:DNA integration"/>
    <property type="evidence" value="ECO:0007669"/>
    <property type="project" value="UniProtKB-KW"/>
</dbReference>
<evidence type="ECO:0000256" key="1">
    <source>
        <dbReference type="ARBA" id="ARBA00008857"/>
    </source>
</evidence>